<dbReference type="EMBL" id="HACG01014017">
    <property type="protein sequence ID" value="CEK60882.1"/>
    <property type="molecule type" value="Transcribed_RNA"/>
</dbReference>
<protein>
    <submittedName>
        <fullName evidence="1">Uncharacterized protein</fullName>
    </submittedName>
</protein>
<accession>A0A0B6YXM3</accession>
<gene>
    <name evidence="1" type="primary">ORF40630</name>
</gene>
<proteinExistence type="predicted"/>
<evidence type="ECO:0000313" key="1">
    <source>
        <dbReference type="EMBL" id="CEK60882.1"/>
    </source>
</evidence>
<reference evidence="1" key="1">
    <citation type="submission" date="2014-12" db="EMBL/GenBank/DDBJ databases">
        <title>Insight into the proteome of Arion vulgaris.</title>
        <authorList>
            <person name="Aradska J."/>
            <person name="Bulat T."/>
            <person name="Smidak R."/>
            <person name="Sarate P."/>
            <person name="Gangsoo J."/>
            <person name="Sialana F."/>
            <person name="Bilban M."/>
            <person name="Lubec G."/>
        </authorList>
    </citation>
    <scope>NUCLEOTIDE SEQUENCE</scope>
    <source>
        <tissue evidence="1">Skin</tissue>
    </source>
</reference>
<sequence>MIPHFKKALNHYQSLPWESLHTPSRTKEMGTPKIQRRDIETAIKRIGAPVA</sequence>
<dbReference type="AlphaFoldDB" id="A0A0B6YXM3"/>
<name>A0A0B6YXM3_9EUPU</name>
<organism evidence="1">
    <name type="scientific">Arion vulgaris</name>
    <dbReference type="NCBI Taxonomy" id="1028688"/>
    <lineage>
        <taxon>Eukaryota</taxon>
        <taxon>Metazoa</taxon>
        <taxon>Spiralia</taxon>
        <taxon>Lophotrochozoa</taxon>
        <taxon>Mollusca</taxon>
        <taxon>Gastropoda</taxon>
        <taxon>Heterobranchia</taxon>
        <taxon>Euthyneura</taxon>
        <taxon>Panpulmonata</taxon>
        <taxon>Eupulmonata</taxon>
        <taxon>Stylommatophora</taxon>
        <taxon>Helicina</taxon>
        <taxon>Arionoidea</taxon>
        <taxon>Arionidae</taxon>
        <taxon>Arion</taxon>
    </lineage>
</organism>